<reference evidence="1" key="1">
    <citation type="journal article" date="2014" name="Int. J. Syst. Evol. Microbiol.">
        <title>Complete genome of a new Firmicutes species belonging to the dominant human colonic microbiota ('Ruminococcus bicirculans') reveals two chromosomes and a selective capacity to utilize plant glucans.</title>
        <authorList>
            <consortium name="NISC Comparative Sequencing Program"/>
            <person name="Wegmann U."/>
            <person name="Louis P."/>
            <person name="Goesmann A."/>
            <person name="Henrissat B."/>
            <person name="Duncan S.H."/>
            <person name="Flint H.J."/>
        </authorList>
    </citation>
    <scope>NUCLEOTIDE SEQUENCE</scope>
    <source>
        <strain evidence="1">CGMCC 1.8884</strain>
    </source>
</reference>
<keyword evidence="3" id="KW-1185">Reference proteome</keyword>
<accession>A0AAV4KA33</accession>
<evidence type="ECO:0000313" key="3">
    <source>
        <dbReference type="Proteomes" id="UP000630135"/>
    </source>
</evidence>
<dbReference type="EMBL" id="BMMA01000055">
    <property type="protein sequence ID" value="GGI93689.1"/>
    <property type="molecule type" value="Genomic_DNA"/>
</dbReference>
<protein>
    <submittedName>
        <fullName evidence="2">Uncharacterized protein</fullName>
    </submittedName>
</protein>
<name>A0AAV4KA33_9DEIO</name>
<reference evidence="3" key="3">
    <citation type="journal article" date="2019" name="Int. J. Syst. Evol. Microbiol.">
        <title>The Global Catalogue of Microorganisms (GCM) 10K type strain sequencing project: providing services to taxonomists for standard genome sequencing and annotation.</title>
        <authorList>
            <consortium name="The Broad Institute Genomics Platform"/>
            <consortium name="The Broad Institute Genome Sequencing Center for Infectious Disease"/>
            <person name="Wu L."/>
            <person name="Ma J."/>
        </authorList>
    </citation>
    <scope>NUCLEOTIDE SEQUENCE [LARGE SCALE GENOMIC DNA]</scope>
    <source>
        <strain evidence="3">CGMCC 1.8884</strain>
    </source>
</reference>
<evidence type="ECO:0000313" key="2">
    <source>
        <dbReference type="EMBL" id="GGI93689.1"/>
    </source>
</evidence>
<reference evidence="2" key="2">
    <citation type="journal article" date="2014" name="Int. J. Syst. Evol. Microbiol.">
        <title>Complete genome sequence of Corynebacterium casei LMG S-19264T (=DSM 44701T), isolated from a smear-ripened cheese.</title>
        <authorList>
            <consortium name="US DOE Joint Genome Institute (JGI-PGF)"/>
            <person name="Walter F."/>
            <person name="Albersmeier A."/>
            <person name="Kalinowski J."/>
            <person name="Ruckert C."/>
        </authorList>
    </citation>
    <scope>NUCLEOTIDE SEQUENCE</scope>
    <source>
        <strain evidence="2">CGMCC 1.8885</strain>
    </source>
</reference>
<dbReference type="RefSeq" id="WP_017871735.1">
    <property type="nucleotide sequence ID" value="NZ_BMLZ01000063.1"/>
</dbReference>
<proteinExistence type="predicted"/>
<dbReference type="GeneID" id="59166405"/>
<evidence type="ECO:0000313" key="1">
    <source>
        <dbReference type="EMBL" id="GGI67234.1"/>
    </source>
</evidence>
<comment type="caution">
    <text evidence="2">The sequence shown here is derived from an EMBL/GenBank/DDBJ whole genome shotgun (WGS) entry which is preliminary data.</text>
</comment>
<dbReference type="EMBL" id="BMLZ01000063">
    <property type="protein sequence ID" value="GGI67234.1"/>
    <property type="molecule type" value="Genomic_DNA"/>
</dbReference>
<dbReference type="AlphaFoldDB" id="A0AAV4KA33"/>
<reference evidence="2" key="4">
    <citation type="submission" date="2023-08" db="EMBL/GenBank/DDBJ databases">
        <authorList>
            <person name="Sun Q."/>
            <person name="Zhou Y."/>
        </authorList>
    </citation>
    <scope>NUCLEOTIDE SEQUENCE</scope>
    <source>
        <strain evidence="1">CGMCC 1.8884</strain>
        <strain evidence="2">CGMCC 1.8885</strain>
    </source>
</reference>
<organism evidence="2 4">
    <name type="scientific">Deinococcus wulumuqiensis</name>
    <dbReference type="NCBI Taxonomy" id="980427"/>
    <lineage>
        <taxon>Bacteria</taxon>
        <taxon>Thermotogati</taxon>
        <taxon>Deinococcota</taxon>
        <taxon>Deinococci</taxon>
        <taxon>Deinococcales</taxon>
        <taxon>Deinococcaceae</taxon>
        <taxon>Deinococcus</taxon>
    </lineage>
</organism>
<dbReference type="Proteomes" id="UP000630135">
    <property type="component" value="Unassembled WGS sequence"/>
</dbReference>
<sequence length="52" mass="5746">MSCPGSSRDAQHFLTLGSSQAGHFAVYHTQQLEELNAWTERAAVYQPVVAVR</sequence>
<evidence type="ECO:0000313" key="4">
    <source>
        <dbReference type="Proteomes" id="UP000652720"/>
    </source>
</evidence>
<gene>
    <name evidence="1" type="ORF">GCM10008021_29430</name>
    <name evidence="2" type="ORF">GCM10010914_30420</name>
</gene>
<dbReference type="Proteomes" id="UP000652720">
    <property type="component" value="Unassembled WGS sequence"/>
</dbReference>